<dbReference type="EMBL" id="BAABKM010000002">
    <property type="protein sequence ID" value="GAA4713169.1"/>
    <property type="molecule type" value="Genomic_DNA"/>
</dbReference>
<name>A0ABP8XTT2_9ACTN</name>
<dbReference type="RefSeq" id="WP_345522742.1">
    <property type="nucleotide sequence ID" value="NZ_BAABKM010000002.1"/>
</dbReference>
<evidence type="ECO:0008006" key="3">
    <source>
        <dbReference type="Google" id="ProtNLM"/>
    </source>
</evidence>
<reference evidence="2" key="1">
    <citation type="journal article" date="2019" name="Int. J. Syst. Evol. Microbiol.">
        <title>The Global Catalogue of Microorganisms (GCM) 10K type strain sequencing project: providing services to taxonomists for standard genome sequencing and annotation.</title>
        <authorList>
            <consortium name="The Broad Institute Genomics Platform"/>
            <consortium name="The Broad Institute Genome Sequencing Center for Infectious Disease"/>
            <person name="Wu L."/>
            <person name="Ma J."/>
        </authorList>
    </citation>
    <scope>NUCLEOTIDE SEQUENCE [LARGE SCALE GENOMIC DNA]</scope>
    <source>
        <strain evidence="2">JCM 18531</strain>
    </source>
</reference>
<dbReference type="Proteomes" id="UP001499974">
    <property type="component" value="Unassembled WGS sequence"/>
</dbReference>
<evidence type="ECO:0000313" key="2">
    <source>
        <dbReference type="Proteomes" id="UP001499974"/>
    </source>
</evidence>
<keyword evidence="2" id="KW-1185">Reference proteome</keyword>
<accession>A0ABP8XTT2</accession>
<evidence type="ECO:0000313" key="1">
    <source>
        <dbReference type="EMBL" id="GAA4713169.1"/>
    </source>
</evidence>
<gene>
    <name evidence="1" type="ORF">GCM10023349_35470</name>
</gene>
<organism evidence="1 2">
    <name type="scientific">Nocardioides conyzicola</name>
    <dbReference type="NCBI Taxonomy" id="1651781"/>
    <lineage>
        <taxon>Bacteria</taxon>
        <taxon>Bacillati</taxon>
        <taxon>Actinomycetota</taxon>
        <taxon>Actinomycetes</taxon>
        <taxon>Propionibacteriales</taxon>
        <taxon>Nocardioidaceae</taxon>
        <taxon>Nocardioides</taxon>
    </lineage>
</organism>
<comment type="caution">
    <text evidence="1">The sequence shown here is derived from an EMBL/GenBank/DDBJ whole genome shotgun (WGS) entry which is preliminary data.</text>
</comment>
<proteinExistence type="predicted"/>
<sequence length="148" mass="16715">MTDWPRQPDSRTCGPSSVVVAEALLAGGGHGPWPDFERDVLAMHRRLTGVRDRHGRLQLPWPRMLGTPPWAVARELGGRARRYRQAEVLAALPTPVPVFLGTRWLPRHVVLVLDERDGEPLVYNPAVGAVVPLSSSRWKRRWWAVLPR</sequence>
<protein>
    <recommendedName>
        <fullName evidence="3">Peptidase C39 domain-containing protein</fullName>
    </recommendedName>
</protein>